<feature type="region of interest" description="Disordered" evidence="1">
    <location>
        <begin position="1"/>
        <end position="43"/>
    </location>
</feature>
<protein>
    <submittedName>
        <fullName evidence="2">Uncharacterized protein</fullName>
    </submittedName>
</protein>
<reference evidence="2 3" key="1">
    <citation type="journal article" date="2023" name="Plants (Basel)">
        <title>Bridging the Gap: Combining Genomics and Transcriptomics Approaches to Understand Stylosanthes scabra, an Orphan Legume from the Brazilian Caatinga.</title>
        <authorList>
            <person name="Ferreira-Neto J.R.C."/>
            <person name="da Silva M.D."/>
            <person name="Binneck E."/>
            <person name="de Melo N.F."/>
            <person name="da Silva R.H."/>
            <person name="de Melo A.L.T.M."/>
            <person name="Pandolfi V."/>
            <person name="Bustamante F.O."/>
            <person name="Brasileiro-Vidal A.C."/>
            <person name="Benko-Iseppon A.M."/>
        </authorList>
    </citation>
    <scope>NUCLEOTIDE SEQUENCE [LARGE SCALE GENOMIC DNA]</scope>
    <source>
        <tissue evidence="2">Leaves</tissue>
    </source>
</reference>
<comment type="caution">
    <text evidence="2">The sequence shown here is derived from an EMBL/GenBank/DDBJ whole genome shotgun (WGS) entry which is preliminary data.</text>
</comment>
<dbReference type="Proteomes" id="UP001341840">
    <property type="component" value="Unassembled WGS sequence"/>
</dbReference>
<feature type="compositionally biased region" description="Basic residues" evidence="1">
    <location>
        <begin position="1"/>
        <end position="10"/>
    </location>
</feature>
<evidence type="ECO:0000313" key="2">
    <source>
        <dbReference type="EMBL" id="MED6113447.1"/>
    </source>
</evidence>
<accession>A0ABU6QN67</accession>
<feature type="compositionally biased region" description="Polar residues" evidence="1">
    <location>
        <begin position="118"/>
        <end position="127"/>
    </location>
</feature>
<proteinExistence type="predicted"/>
<sequence length="127" mass="13891">MMRRRHKGRAIRRDQPGSIRHRPCTPSSRNHPQGGVGRTSLALGRARTVVAPRSCTQATRRAHVVLRARLGWHRHHGTTSDLERGAPVTPNDGSMLARPPRGGQGMGEHTGIVPSELWKNSSSTSSL</sequence>
<organism evidence="2 3">
    <name type="scientific">Stylosanthes scabra</name>
    <dbReference type="NCBI Taxonomy" id="79078"/>
    <lineage>
        <taxon>Eukaryota</taxon>
        <taxon>Viridiplantae</taxon>
        <taxon>Streptophyta</taxon>
        <taxon>Embryophyta</taxon>
        <taxon>Tracheophyta</taxon>
        <taxon>Spermatophyta</taxon>
        <taxon>Magnoliopsida</taxon>
        <taxon>eudicotyledons</taxon>
        <taxon>Gunneridae</taxon>
        <taxon>Pentapetalae</taxon>
        <taxon>rosids</taxon>
        <taxon>fabids</taxon>
        <taxon>Fabales</taxon>
        <taxon>Fabaceae</taxon>
        <taxon>Papilionoideae</taxon>
        <taxon>50 kb inversion clade</taxon>
        <taxon>dalbergioids sensu lato</taxon>
        <taxon>Dalbergieae</taxon>
        <taxon>Pterocarpus clade</taxon>
        <taxon>Stylosanthes</taxon>
    </lineage>
</organism>
<gene>
    <name evidence="2" type="ORF">PIB30_070840</name>
</gene>
<evidence type="ECO:0000313" key="3">
    <source>
        <dbReference type="Proteomes" id="UP001341840"/>
    </source>
</evidence>
<feature type="region of interest" description="Disordered" evidence="1">
    <location>
        <begin position="76"/>
        <end position="127"/>
    </location>
</feature>
<keyword evidence="3" id="KW-1185">Reference proteome</keyword>
<dbReference type="EMBL" id="JASCZI010000806">
    <property type="protein sequence ID" value="MED6113447.1"/>
    <property type="molecule type" value="Genomic_DNA"/>
</dbReference>
<evidence type="ECO:0000256" key="1">
    <source>
        <dbReference type="SAM" id="MobiDB-lite"/>
    </source>
</evidence>
<name>A0ABU6QN67_9FABA</name>